<evidence type="ECO:0000256" key="10">
    <source>
        <dbReference type="ARBA" id="ARBA00023136"/>
    </source>
</evidence>
<keyword evidence="7 15" id="KW-0067">ATP-binding</keyword>
<keyword evidence="4 15" id="KW-1003">Cell membrane</keyword>
<evidence type="ECO:0000256" key="8">
    <source>
        <dbReference type="ARBA" id="ARBA00022967"/>
    </source>
</evidence>
<dbReference type="NCBIfam" id="NF009884">
    <property type="entry name" value="PRK13343.1"/>
    <property type="match status" value="1"/>
</dbReference>
<dbReference type="RefSeq" id="WP_112927431.1">
    <property type="nucleotide sequence ID" value="NZ_CP029556.1"/>
</dbReference>
<proteinExistence type="inferred from homology"/>
<dbReference type="PROSITE" id="PS00152">
    <property type="entry name" value="ATPASE_ALPHA_BETA"/>
    <property type="match status" value="1"/>
</dbReference>
<dbReference type="InterPro" id="IPR020003">
    <property type="entry name" value="ATPase_a/bsu_AS"/>
</dbReference>
<comment type="function">
    <text evidence="1 15">Produces ATP from ADP in the presence of a proton gradient across the membrane. The alpha chain is a regulatory subunit.</text>
</comment>
<evidence type="ECO:0000256" key="9">
    <source>
        <dbReference type="ARBA" id="ARBA00023065"/>
    </source>
</evidence>
<dbReference type="NCBIfam" id="TIGR00962">
    <property type="entry name" value="atpA"/>
    <property type="match status" value="1"/>
</dbReference>
<dbReference type="SUPFAM" id="SSF52540">
    <property type="entry name" value="P-loop containing nucleoside triphosphate hydrolases"/>
    <property type="match status" value="1"/>
</dbReference>
<dbReference type="InterPro" id="IPR036121">
    <property type="entry name" value="ATPase_F1/V1/A1_a/bsu_N_sf"/>
</dbReference>
<dbReference type="KEGG" id="lue:DCD74_11505"/>
<dbReference type="FunFam" id="2.40.30.20:FF:000001">
    <property type="entry name" value="ATP synthase subunit alpha"/>
    <property type="match status" value="1"/>
</dbReference>
<dbReference type="Pfam" id="PF00306">
    <property type="entry name" value="ATP-synt_ab_C"/>
    <property type="match status" value="1"/>
</dbReference>
<dbReference type="InterPro" id="IPR004100">
    <property type="entry name" value="ATPase_F1/V1/A1_a/bsu_N"/>
</dbReference>
<accession>A0A344J860</accession>
<keyword evidence="8 15" id="KW-1278">Translocase</keyword>
<evidence type="ECO:0000259" key="18">
    <source>
        <dbReference type="Pfam" id="PF02874"/>
    </source>
</evidence>
<feature type="domain" description="ATPase F1/V1/A1 complex alpha/beta subunit nucleotide-binding" evidence="16">
    <location>
        <begin position="152"/>
        <end position="378"/>
    </location>
</feature>
<dbReference type="SUPFAM" id="SSF50615">
    <property type="entry name" value="N-terminal domain of alpha and beta subunits of F1 ATP synthase"/>
    <property type="match status" value="1"/>
</dbReference>
<evidence type="ECO:0000256" key="7">
    <source>
        <dbReference type="ARBA" id="ARBA00022840"/>
    </source>
</evidence>
<dbReference type="GO" id="GO:0043531">
    <property type="term" value="F:ADP binding"/>
    <property type="evidence" value="ECO:0007669"/>
    <property type="project" value="TreeGrafter"/>
</dbReference>
<sequence>MATTTLNPSEISELIKNRIEQVKLGSEARNEGTVTSVSDGIVRIYGLADAMQGEMIELPGNTFALALNLERDSVGAVVLGDYEHLREGDVAKTTGRILEVPTGPEMLGRVVNALGEAIDGRGPITAKTSAPVEAIAPGVVWRKSVSQPLQTGYKSIDSMIPIGRGQRELIIGDRQTGKTAIAIDTIINQKHSGVKCIYVAIGQKNSTIANIVRKLEENGAMEYTTVVAASASESAAMNYIAAYSGCTMGEYFRDRGEDALIIYDDLSKQAVAYRQISLLLKRPPGREAFPGDVFYLHSRLLERAARVNEDYVEKFTDGAVKGKTGSLTALPIIETQAGDVSAFVPTNVISITDGQIFLETDLFNAGIRPAVNAGISVSRVGGAAQTKIMKKLSGGIRIALAQYRELAAFAQFASDLDDATRKQLERGQRVTELMKQKQYAPMSVAQQALSIYAADKGYMDDVPVTKIGAFEEGLQAHFANSVADTMKKIDETGDWNDDLEAAFKQGIEDFRKTGTW</sequence>
<evidence type="ECO:0000256" key="15">
    <source>
        <dbReference type="HAMAP-Rule" id="MF_01346"/>
    </source>
</evidence>
<dbReference type="InterPro" id="IPR038376">
    <property type="entry name" value="ATP_synth_asu_C_sf"/>
</dbReference>
<comment type="similarity">
    <text evidence="13">Belongs to the ATPase alpha/beta chains family. T3SS ATPase subfamily.</text>
</comment>
<evidence type="ECO:0000256" key="2">
    <source>
        <dbReference type="ARBA" id="ARBA00004170"/>
    </source>
</evidence>
<comment type="subunit">
    <text evidence="14">F-type ATPases have 2 components, CF(1) - the catalytic core - and CF(0) - the membrane proton channel. CF(1) has five subunits: alpha(3), beta(3), gamma(1), delta(1), epsilon(1). CF(0) has four main subunits: a(1), b(1), b'(1) and c(9-12).</text>
</comment>
<evidence type="ECO:0000256" key="14">
    <source>
        <dbReference type="ARBA" id="ARBA00026013"/>
    </source>
</evidence>
<dbReference type="CDD" id="cd18113">
    <property type="entry name" value="ATP-synt_F1_alpha_C"/>
    <property type="match status" value="1"/>
</dbReference>
<evidence type="ECO:0000259" key="17">
    <source>
        <dbReference type="Pfam" id="PF00306"/>
    </source>
</evidence>
<dbReference type="InterPro" id="IPR005294">
    <property type="entry name" value="ATP_synth_F1_asu"/>
</dbReference>
<dbReference type="AlphaFoldDB" id="A0A344J860"/>
<dbReference type="FunFam" id="3.40.50.300:FF:000002">
    <property type="entry name" value="ATP synthase subunit alpha"/>
    <property type="match status" value="1"/>
</dbReference>
<dbReference type="Gene3D" id="3.40.50.300">
    <property type="entry name" value="P-loop containing nucleotide triphosphate hydrolases"/>
    <property type="match status" value="1"/>
</dbReference>
<reference evidence="20" key="1">
    <citation type="submission" date="2018-05" db="EMBL/GenBank/DDBJ databases">
        <title>Luteimonas pekinense sp. nov., isolated from human Meibomian gland secretions, Beijing, China.</title>
        <authorList>
            <person name="Wen T."/>
            <person name="Bai H."/>
            <person name="Lv H."/>
        </authorList>
    </citation>
    <scope>NUCLEOTIDE SEQUENCE [LARGE SCALE GENOMIC DNA]</scope>
    <source>
        <strain evidence="20">83-4</strain>
    </source>
</reference>
<dbReference type="Gene3D" id="1.20.150.20">
    <property type="entry name" value="ATP synthase alpha/beta chain, C-terminal domain"/>
    <property type="match status" value="1"/>
</dbReference>
<organism evidence="19 20">
    <name type="scientific">Solilutibacter oculi</name>
    <dbReference type="NCBI Taxonomy" id="2698682"/>
    <lineage>
        <taxon>Bacteria</taxon>
        <taxon>Pseudomonadati</taxon>
        <taxon>Pseudomonadota</taxon>
        <taxon>Gammaproteobacteria</taxon>
        <taxon>Lysobacterales</taxon>
        <taxon>Lysobacteraceae</taxon>
        <taxon>Solilutibacter</taxon>
    </lineage>
</organism>
<evidence type="ECO:0000256" key="12">
    <source>
        <dbReference type="ARBA" id="ARBA00023310"/>
    </source>
</evidence>
<dbReference type="EC" id="7.1.2.2" evidence="15"/>
<dbReference type="OrthoDB" id="9803053at2"/>
<feature type="domain" description="ATPase F1/V1/A1 complex alpha/beta subunit N-terminal" evidence="18">
    <location>
        <begin position="31"/>
        <end position="95"/>
    </location>
</feature>
<dbReference type="InterPro" id="IPR000793">
    <property type="entry name" value="ATP_synth_asu_C"/>
</dbReference>
<keyword evidence="6 15" id="KW-0375">Hydrogen ion transport</keyword>
<evidence type="ECO:0000313" key="19">
    <source>
        <dbReference type="EMBL" id="AXA85220.1"/>
    </source>
</evidence>
<gene>
    <name evidence="15 19" type="primary">atpA</name>
    <name evidence="19" type="ORF">DCD74_11505</name>
</gene>
<evidence type="ECO:0000313" key="20">
    <source>
        <dbReference type="Proteomes" id="UP000251842"/>
    </source>
</evidence>
<evidence type="ECO:0000256" key="5">
    <source>
        <dbReference type="ARBA" id="ARBA00022741"/>
    </source>
</evidence>
<keyword evidence="12 15" id="KW-0066">ATP synthesis</keyword>
<name>A0A344J860_9GAMM</name>
<protein>
    <recommendedName>
        <fullName evidence="15">ATP synthase subunit alpha</fullName>
        <ecNumber evidence="15">7.1.2.2</ecNumber>
    </recommendedName>
    <alternativeName>
        <fullName evidence="15">ATP synthase F1 sector subunit alpha</fullName>
    </alternativeName>
    <alternativeName>
        <fullName evidence="15">F-ATPase subunit alpha</fullName>
    </alternativeName>
</protein>
<evidence type="ECO:0000256" key="13">
    <source>
        <dbReference type="ARBA" id="ARBA00024342"/>
    </source>
</evidence>
<dbReference type="EMBL" id="CP029556">
    <property type="protein sequence ID" value="AXA85220.1"/>
    <property type="molecule type" value="Genomic_DNA"/>
</dbReference>
<keyword evidence="20" id="KW-1185">Reference proteome</keyword>
<comment type="catalytic activity">
    <reaction evidence="15">
        <text>ATP + H2O + 4 H(+)(in) = ADP + phosphate + 5 H(+)(out)</text>
        <dbReference type="Rhea" id="RHEA:57720"/>
        <dbReference type="ChEBI" id="CHEBI:15377"/>
        <dbReference type="ChEBI" id="CHEBI:15378"/>
        <dbReference type="ChEBI" id="CHEBI:30616"/>
        <dbReference type="ChEBI" id="CHEBI:43474"/>
        <dbReference type="ChEBI" id="CHEBI:456216"/>
        <dbReference type="EC" id="7.1.2.2"/>
    </reaction>
</comment>
<keyword evidence="11 15" id="KW-0139">CF(1)</keyword>
<feature type="site" description="Required for activity" evidence="15">
    <location>
        <position position="376"/>
    </location>
</feature>
<dbReference type="Proteomes" id="UP000251842">
    <property type="component" value="Chromosome"/>
</dbReference>
<comment type="subcellular location">
    <subcellularLocation>
        <location evidence="15">Cell membrane</location>
        <topology evidence="15">Peripheral membrane protein</topology>
    </subcellularLocation>
    <subcellularLocation>
        <location evidence="2">Membrane</location>
        <topology evidence="2">Peripheral membrane protein</topology>
    </subcellularLocation>
</comment>
<evidence type="ECO:0000259" key="16">
    <source>
        <dbReference type="Pfam" id="PF00006"/>
    </source>
</evidence>
<dbReference type="Pfam" id="PF00006">
    <property type="entry name" value="ATP-synt_ab"/>
    <property type="match status" value="1"/>
</dbReference>
<dbReference type="PIRSF" id="PIRSF039088">
    <property type="entry name" value="F_ATPase_subunit_alpha"/>
    <property type="match status" value="1"/>
</dbReference>
<dbReference type="PANTHER" id="PTHR48082:SF2">
    <property type="entry name" value="ATP SYNTHASE SUBUNIT ALPHA, MITOCHONDRIAL"/>
    <property type="match status" value="1"/>
</dbReference>
<keyword evidence="3 15" id="KW-0813">Transport</keyword>
<dbReference type="CDD" id="cd18116">
    <property type="entry name" value="ATP-synt_F1_alpha_N"/>
    <property type="match status" value="1"/>
</dbReference>
<dbReference type="FunFam" id="1.20.150.20:FF:000001">
    <property type="entry name" value="ATP synthase subunit alpha"/>
    <property type="match status" value="1"/>
</dbReference>
<dbReference type="GO" id="GO:0045259">
    <property type="term" value="C:proton-transporting ATP synthase complex"/>
    <property type="evidence" value="ECO:0007669"/>
    <property type="project" value="UniProtKB-KW"/>
</dbReference>
<evidence type="ECO:0000256" key="1">
    <source>
        <dbReference type="ARBA" id="ARBA00003784"/>
    </source>
</evidence>
<evidence type="ECO:0000256" key="6">
    <source>
        <dbReference type="ARBA" id="ARBA00022781"/>
    </source>
</evidence>
<keyword evidence="5 15" id="KW-0547">Nucleotide-binding</keyword>
<dbReference type="HAMAP" id="MF_01346">
    <property type="entry name" value="ATP_synth_alpha_bact"/>
    <property type="match status" value="1"/>
</dbReference>
<dbReference type="GO" id="GO:0046933">
    <property type="term" value="F:proton-transporting ATP synthase activity, rotational mechanism"/>
    <property type="evidence" value="ECO:0007669"/>
    <property type="project" value="UniProtKB-UniRule"/>
</dbReference>
<dbReference type="Pfam" id="PF02874">
    <property type="entry name" value="ATP-synt_ab_N"/>
    <property type="match status" value="1"/>
</dbReference>
<dbReference type="GO" id="GO:0005524">
    <property type="term" value="F:ATP binding"/>
    <property type="evidence" value="ECO:0007669"/>
    <property type="project" value="UniProtKB-UniRule"/>
</dbReference>
<feature type="binding site" evidence="15">
    <location>
        <begin position="172"/>
        <end position="179"/>
    </location>
    <ligand>
        <name>ATP</name>
        <dbReference type="ChEBI" id="CHEBI:30616"/>
    </ligand>
</feature>
<evidence type="ECO:0000256" key="3">
    <source>
        <dbReference type="ARBA" id="ARBA00022448"/>
    </source>
</evidence>
<feature type="domain" description="ATP synthase alpha subunit C-terminal" evidence="17">
    <location>
        <begin position="385"/>
        <end position="510"/>
    </location>
</feature>
<dbReference type="InterPro" id="IPR023366">
    <property type="entry name" value="ATP_synth_asu-like_sf"/>
</dbReference>
<evidence type="ECO:0000256" key="11">
    <source>
        <dbReference type="ARBA" id="ARBA00023196"/>
    </source>
</evidence>
<dbReference type="PANTHER" id="PTHR48082">
    <property type="entry name" value="ATP SYNTHASE SUBUNIT ALPHA, MITOCHONDRIAL"/>
    <property type="match status" value="1"/>
</dbReference>
<keyword evidence="10 15" id="KW-0472">Membrane</keyword>
<dbReference type="InterPro" id="IPR000194">
    <property type="entry name" value="ATPase_F1/V1/A1_a/bsu_nucl-bd"/>
</dbReference>
<dbReference type="InterPro" id="IPR033732">
    <property type="entry name" value="ATP_synth_F1_a_nt-bd_dom"/>
</dbReference>
<dbReference type="CDD" id="cd01132">
    <property type="entry name" value="F1-ATPase_alpha_CD"/>
    <property type="match status" value="1"/>
</dbReference>
<dbReference type="Gene3D" id="2.40.30.20">
    <property type="match status" value="1"/>
</dbReference>
<dbReference type="GO" id="GO:0005886">
    <property type="term" value="C:plasma membrane"/>
    <property type="evidence" value="ECO:0007669"/>
    <property type="project" value="UniProtKB-SubCell"/>
</dbReference>
<evidence type="ECO:0000256" key="4">
    <source>
        <dbReference type="ARBA" id="ARBA00022475"/>
    </source>
</evidence>
<dbReference type="SUPFAM" id="SSF47917">
    <property type="entry name" value="C-terminal domain of alpha and beta subunits of F1 ATP synthase"/>
    <property type="match status" value="1"/>
</dbReference>
<dbReference type="InterPro" id="IPR027417">
    <property type="entry name" value="P-loop_NTPase"/>
</dbReference>
<keyword evidence="9 15" id="KW-0406">Ion transport</keyword>